<keyword evidence="3 4" id="KW-0067">ATP-binding</keyword>
<dbReference type="NCBIfam" id="TIGR03928">
    <property type="entry name" value="T7_EssCb_Firm"/>
    <property type="match status" value="1"/>
</dbReference>
<dbReference type="SUPFAM" id="SSF52540">
    <property type="entry name" value="P-loop containing nucleoside triphosphate hydrolases"/>
    <property type="match status" value="2"/>
</dbReference>
<dbReference type="EMBL" id="ACDZ02000006">
    <property type="protein sequence ID" value="EER68901.1"/>
    <property type="molecule type" value="Genomic_DNA"/>
</dbReference>
<evidence type="ECO:0000313" key="8">
    <source>
        <dbReference type="EMBL" id="EER68901.1"/>
    </source>
</evidence>
<evidence type="ECO:0000256" key="3">
    <source>
        <dbReference type="ARBA" id="ARBA00022840"/>
    </source>
</evidence>
<keyword evidence="6" id="KW-0472">Membrane</keyword>
<dbReference type="PANTHER" id="PTHR22683">
    <property type="entry name" value="SPORULATION PROTEIN RELATED"/>
    <property type="match status" value="1"/>
</dbReference>
<dbReference type="GO" id="GO:0005524">
    <property type="term" value="F:ATP binding"/>
    <property type="evidence" value="ECO:0007669"/>
    <property type="project" value="UniProtKB-UniRule"/>
</dbReference>
<gene>
    <name evidence="8" type="primary">essC</name>
    <name evidence="8" type="ORF">GEMHA0001_1399</name>
</gene>
<evidence type="ECO:0000256" key="1">
    <source>
        <dbReference type="ARBA" id="ARBA00022737"/>
    </source>
</evidence>
<dbReference type="PANTHER" id="PTHR22683:SF1">
    <property type="entry name" value="TYPE VII SECRETION SYSTEM PROTEIN ESSC"/>
    <property type="match status" value="1"/>
</dbReference>
<evidence type="ECO:0000256" key="2">
    <source>
        <dbReference type="ARBA" id="ARBA00022741"/>
    </source>
</evidence>
<dbReference type="InterPro" id="IPR050206">
    <property type="entry name" value="FtsK/SpoIIIE/SftA"/>
</dbReference>
<feature type="domain" description="FtsK" evidence="7">
    <location>
        <begin position="980"/>
        <end position="1166"/>
    </location>
</feature>
<organism evidence="8 9">
    <name type="scientific">Gemella haemolysans ATCC 10379</name>
    <dbReference type="NCBI Taxonomy" id="546270"/>
    <lineage>
        <taxon>Bacteria</taxon>
        <taxon>Bacillati</taxon>
        <taxon>Bacillota</taxon>
        <taxon>Bacilli</taxon>
        <taxon>Bacillales</taxon>
        <taxon>Gemellaceae</taxon>
        <taxon>Gemella</taxon>
    </lineage>
</organism>
<keyword evidence="1" id="KW-0677">Repeat</keyword>
<dbReference type="InterPro" id="IPR002543">
    <property type="entry name" value="FtsK_dom"/>
</dbReference>
<dbReference type="CDD" id="cd01127">
    <property type="entry name" value="TrwB_TraG_TraD_VirD4"/>
    <property type="match status" value="1"/>
</dbReference>
<dbReference type="OrthoDB" id="9807790at2"/>
<evidence type="ECO:0000256" key="5">
    <source>
        <dbReference type="SAM" id="Coils"/>
    </source>
</evidence>
<dbReference type="InterPro" id="IPR027417">
    <property type="entry name" value="P-loop_NTPase"/>
</dbReference>
<feature type="binding site" evidence="4">
    <location>
        <begin position="997"/>
        <end position="1004"/>
    </location>
    <ligand>
        <name>ATP</name>
        <dbReference type="ChEBI" id="CHEBI:30616"/>
    </ligand>
</feature>
<accession>C5NV22</accession>
<keyword evidence="2 4" id="KW-0547">Nucleotide-binding</keyword>
<evidence type="ECO:0000256" key="6">
    <source>
        <dbReference type="SAM" id="Phobius"/>
    </source>
</evidence>
<dbReference type="Gene3D" id="3.40.50.300">
    <property type="entry name" value="P-loop containing nucleotide triphosphate hydrolases"/>
    <property type="match status" value="2"/>
</dbReference>
<feature type="transmembrane region" description="Helical" evidence="6">
    <location>
        <begin position="215"/>
        <end position="235"/>
    </location>
</feature>
<dbReference type="Pfam" id="PF01580">
    <property type="entry name" value="FtsK_SpoIIIE"/>
    <property type="match status" value="2"/>
</dbReference>
<evidence type="ECO:0000313" key="9">
    <source>
        <dbReference type="Proteomes" id="UP000006004"/>
    </source>
</evidence>
<protein>
    <submittedName>
        <fullName evidence="8">Type VII secretion protein EssC</fullName>
    </submittedName>
</protein>
<dbReference type="InterPro" id="IPR023839">
    <property type="entry name" value="Firmicutes_EssC_C"/>
</dbReference>
<dbReference type="eggNOG" id="COG1674">
    <property type="taxonomic scope" value="Bacteria"/>
</dbReference>
<dbReference type="PROSITE" id="PS50901">
    <property type="entry name" value="FTSK"/>
    <property type="match status" value="2"/>
</dbReference>
<keyword evidence="9" id="KW-1185">Reference proteome</keyword>
<dbReference type="GeneID" id="93288203"/>
<proteinExistence type="predicted"/>
<dbReference type="InterPro" id="IPR003593">
    <property type="entry name" value="AAA+_ATPase"/>
</dbReference>
<feature type="binding site" evidence="4">
    <location>
        <begin position="655"/>
        <end position="662"/>
    </location>
    <ligand>
        <name>ATP</name>
        <dbReference type="ChEBI" id="CHEBI:30616"/>
    </ligand>
</feature>
<reference evidence="8" key="1">
    <citation type="submission" date="2009-01" db="EMBL/GenBank/DDBJ databases">
        <authorList>
            <person name="Fulton L."/>
            <person name="Clifton S."/>
            <person name="Chinwalla A.T."/>
            <person name="Mitreva M."/>
            <person name="Sodergren E."/>
            <person name="Weinstock G."/>
            <person name="Clifton S."/>
            <person name="Dooling D.J."/>
            <person name="Fulton B."/>
            <person name="Minx P."/>
            <person name="Pepin K.H."/>
            <person name="Johnson M."/>
            <person name="Bhonagiri V."/>
            <person name="Nash W.E."/>
            <person name="Mardis E.R."/>
            <person name="Wilson R.K."/>
        </authorList>
    </citation>
    <scope>NUCLEOTIDE SEQUENCE [LARGE SCALE GENOMIC DNA]</scope>
    <source>
        <strain evidence="8">ATCC 10379</strain>
    </source>
</reference>
<keyword evidence="6" id="KW-0812">Transmembrane</keyword>
<dbReference type="SMART" id="SM00382">
    <property type="entry name" value="AAA"/>
    <property type="match status" value="2"/>
</dbReference>
<dbReference type="RefSeq" id="WP_004264010.1">
    <property type="nucleotide sequence ID" value="NZ_ACDZ02000006.1"/>
</dbReference>
<evidence type="ECO:0000256" key="4">
    <source>
        <dbReference type="PROSITE-ProRule" id="PRU00289"/>
    </source>
</evidence>
<reference evidence="8" key="2">
    <citation type="submission" date="2009-06" db="EMBL/GenBank/DDBJ databases">
        <authorList>
            <person name="Sebastian Y."/>
            <person name="Madupu R."/>
            <person name="Durkin A.S."/>
            <person name="Torralba M."/>
            <person name="Methe B."/>
            <person name="Sutton G.G."/>
            <person name="Strausberg R.L."/>
            <person name="Nelson K.E."/>
        </authorList>
    </citation>
    <scope>NUCLEOTIDE SEQUENCE [LARGE SCALE GENOMIC DNA]</scope>
    <source>
        <strain evidence="8">ATCC 10379</strain>
    </source>
</reference>
<keyword evidence="6" id="KW-1133">Transmembrane helix</keyword>
<dbReference type="GO" id="GO:0003677">
    <property type="term" value="F:DNA binding"/>
    <property type="evidence" value="ECO:0007669"/>
    <property type="project" value="InterPro"/>
</dbReference>
<feature type="domain" description="FtsK" evidence="7">
    <location>
        <begin position="634"/>
        <end position="829"/>
    </location>
</feature>
<feature type="coiled-coil region" evidence="5">
    <location>
        <begin position="268"/>
        <end position="295"/>
    </location>
</feature>
<sequence>MKVYIIYKEKNYMLYPNRKYRLGNTRECDIYIEEAIDEVLIQVKNDRLLINYNEYSHGIYTLKLIGLKLRLLILEKNKYFLLDRKNVLIDSTDLADIYFKEIKFPVLISYEEETKIVSEGVFYLNGYKTTGEVSLKEFDEIVFLEGLSIKVLSRSLSLFSNATIKSEMITYDEDERYENRAEEFHRSPRIILREPTDKVTVGTPPMEEEESRQSLLRLLMMPLAMVFFTILMYIYSSSGTMMIMMFGMSTVTIITSIHSYVSDRKKFKERQQKKVKDYKEYLEEKQLEFANCKEEQKQSLEHHYPDMKKILQMPKEVDRRIYEKTPYYFDFLTYRLGTGEVEPSFSIEYSKSETSKVREEVIGDINNLLSHYRNIQNVPVKGDIHVPTGYIGTRKIAIEQIQQLMMQIAVFHSYHDVQFIPIFREDELNLWNWSRWLPHIQISAFNSRGFIYNQQTRDQLLTSLYQIIKDRKLDYDQNTDKSKEKLYTPHYILFITDLSLLLDHNIMEYINDDLTSVGVTLVFVEEVIERLPEHVKTVIDYRNDKKGIQILHKGEYINKEFSPLEQISLLDKENFARGLAGINHEETLRNAIPNSVTFLEMYGAKTIAELNILERWQQNEAYQTMAVPLGVRGRDDILYLNLHEKAHGPHGLIAGTTGSGKSELIQSYILSLVVNYHPYEVAFLLIDYKGGGMANLFANLPHLVGTITNLDANQALRALISIKAELKKRQKLFFEHDVNHINQYTKLYKQGKAKEPLPHLFIISDEFAELKQEQPDFMQELISTARIGRSLGIHLILATQKPSGVVNDQIWSNSKFKIALKVQDVADSREIIKTPDAAQITQTGRAYLQVGNNEIYELFQSAWSGAEYKEDESDSDNRDLTIYEIRNNGQYSPINKDLSGLSARKEIKSIPTQLDVIVEYTKKLFDKTGLAKVASPWLPPLKDNIYSDDVQNNNFKDYWGRKEKLTILVGYQDIPEKQEQSPLYLDMEKTGHIMLISSPGFGKTTFLQSIALDLMRKNTPEDVHIYLYDFGTSGLISINEFPHVADYFTLDEEEKITKSLKRLEEEVKHRKALLANAKVTNYTQYNEVSTESIPTIFMLIDSFDGMADAKYNEAFISVLNTIARDGASLGIYIVTTLSRTNAMRLQLQGNFKTKISLFLFDKSDLSAIVGRSNINLEEIKGRAVVKFDEIVHFQVVQAYKTQSYSEYINEIKEEINSMEEYWQGEKPEKIPMLPEKITYRYIDDIITDKDMDNTFVLGLYRDTAKLATFTLDRAMMMASDKPAALENYYTVVNYNLNRISNEYKAYLLDSVDRVRTNYLSNIEKIITPLEIEEIVSELLTELEKRMTQAQEYSQKYLLIIPEIAAFSRDSRISEQNLKLLVKEGAKYGITVLFIGYYQDLVSNFDFLIKQIKPLVEQVYMGVRISDQDHTKYPYIFNEAYLKANEGYTLTPYKYDNVQVIEEE</sequence>
<name>C5NV22_9BACL</name>
<dbReference type="Proteomes" id="UP000006004">
    <property type="component" value="Unassembled WGS sequence"/>
</dbReference>
<evidence type="ECO:0000259" key="7">
    <source>
        <dbReference type="PROSITE" id="PS50901"/>
    </source>
</evidence>
<keyword evidence="5" id="KW-0175">Coiled coil</keyword>
<comment type="caution">
    <text evidence="8">The sequence shown here is derived from an EMBL/GenBank/DDBJ whole genome shotgun (WGS) entry which is preliminary data.</text>
</comment>